<name>A0A3D9SV57_9ACTN</name>
<feature type="transmembrane region" description="Helical" evidence="2">
    <location>
        <begin position="189"/>
        <end position="207"/>
    </location>
</feature>
<comment type="caution">
    <text evidence="3">The sequence shown here is derived from an EMBL/GenBank/DDBJ whole genome shotgun (WGS) entry which is preliminary data.</text>
</comment>
<dbReference type="GO" id="GO:0140359">
    <property type="term" value="F:ABC-type transporter activity"/>
    <property type="evidence" value="ECO:0007669"/>
    <property type="project" value="InterPro"/>
</dbReference>
<evidence type="ECO:0000256" key="1">
    <source>
        <dbReference type="SAM" id="MobiDB-lite"/>
    </source>
</evidence>
<feature type="region of interest" description="Disordered" evidence="1">
    <location>
        <begin position="275"/>
        <end position="296"/>
    </location>
</feature>
<dbReference type="GO" id="GO:0005886">
    <property type="term" value="C:plasma membrane"/>
    <property type="evidence" value="ECO:0007669"/>
    <property type="project" value="UniProtKB-SubCell"/>
</dbReference>
<feature type="transmembrane region" description="Helical" evidence="2">
    <location>
        <begin position="66"/>
        <end position="90"/>
    </location>
</feature>
<feature type="transmembrane region" description="Helical" evidence="2">
    <location>
        <begin position="329"/>
        <end position="347"/>
    </location>
</feature>
<feature type="transmembrane region" description="Helical" evidence="2">
    <location>
        <begin position="111"/>
        <end position="137"/>
    </location>
</feature>
<gene>
    <name evidence="3" type="ORF">DFJ69_5366</name>
</gene>
<evidence type="ECO:0000256" key="2">
    <source>
        <dbReference type="SAM" id="Phobius"/>
    </source>
</evidence>
<dbReference type="AlphaFoldDB" id="A0A3D9SV57"/>
<dbReference type="OrthoDB" id="3579673at2"/>
<feature type="transmembrane region" description="Helical" evidence="2">
    <location>
        <begin position="161"/>
        <end position="182"/>
    </location>
</feature>
<sequence length="352" mass="37980">MIWLTWRQFRASAAVTAVALAALAAVLAITRPGIADRHSAAVAACGRSSDCERIVEDFFYDHQLGWFALIAVVLLLPALVGLFWGAPLIAGELESGTHRLVWNQSVTRVRWLAVKLVVTGAATVTVAGLASLVATWWSEPLDKAAVEHFTRMSPLLFDTRGIAPIGYAAFAFVLGVTVGLLVRRTVPAMAVTLAVFAVVQIAMPMLVRPHLMSPVRMNTPITVDNMAGLQAKGPDAPLKVTVKAPDPDAWVLSNETLNASGRTVGTLPAHLTNGACRPPAERPPANPSEVTGRPGPPQGCFDAIKKLGYRQRVTYQPSTRYWAFQGIETGIYAVLTVGLVGFCVWWIRRRIS</sequence>
<proteinExistence type="predicted"/>
<dbReference type="EMBL" id="QTTT01000001">
    <property type="protein sequence ID" value="REE99849.1"/>
    <property type="molecule type" value="Genomic_DNA"/>
</dbReference>
<protein>
    <recommendedName>
        <fullName evidence="5">ABC-2 family transporter</fullName>
    </recommendedName>
</protein>
<keyword evidence="2" id="KW-0472">Membrane</keyword>
<reference evidence="3 4" key="1">
    <citation type="submission" date="2018-08" db="EMBL/GenBank/DDBJ databases">
        <title>Sequencing the genomes of 1000 actinobacteria strains.</title>
        <authorList>
            <person name="Klenk H.-P."/>
        </authorList>
    </citation>
    <scope>NUCLEOTIDE SEQUENCE [LARGE SCALE GENOMIC DNA]</scope>
    <source>
        <strain evidence="3 4">DSM 43927</strain>
    </source>
</reference>
<dbReference type="RefSeq" id="WP_116025081.1">
    <property type="nucleotide sequence ID" value="NZ_QTTT01000001.1"/>
</dbReference>
<organism evidence="3 4">
    <name type="scientific">Thermomonospora umbrina</name>
    <dbReference type="NCBI Taxonomy" id="111806"/>
    <lineage>
        <taxon>Bacteria</taxon>
        <taxon>Bacillati</taxon>
        <taxon>Actinomycetota</taxon>
        <taxon>Actinomycetes</taxon>
        <taxon>Streptosporangiales</taxon>
        <taxon>Thermomonosporaceae</taxon>
        <taxon>Thermomonospora</taxon>
    </lineage>
</organism>
<accession>A0A3D9SV57</accession>
<keyword evidence="4" id="KW-1185">Reference proteome</keyword>
<dbReference type="Proteomes" id="UP000256661">
    <property type="component" value="Unassembled WGS sequence"/>
</dbReference>
<evidence type="ECO:0000313" key="3">
    <source>
        <dbReference type="EMBL" id="REE99849.1"/>
    </source>
</evidence>
<keyword evidence="2" id="KW-1133">Transmembrane helix</keyword>
<evidence type="ECO:0000313" key="4">
    <source>
        <dbReference type="Proteomes" id="UP000256661"/>
    </source>
</evidence>
<dbReference type="Pfam" id="PF12679">
    <property type="entry name" value="ABC2_membrane_2"/>
    <property type="match status" value="1"/>
</dbReference>
<evidence type="ECO:0008006" key="5">
    <source>
        <dbReference type="Google" id="ProtNLM"/>
    </source>
</evidence>
<keyword evidence="2" id="KW-0812">Transmembrane</keyword>